<comment type="similarity">
    <text evidence="2">Belongs to the CYYR1 family.</text>
</comment>
<organism evidence="9 10">
    <name type="scientific">Camelus dromedarius</name>
    <name type="common">Dromedary</name>
    <name type="synonym">Arabian camel</name>
    <dbReference type="NCBI Taxonomy" id="9838"/>
    <lineage>
        <taxon>Eukaryota</taxon>
        <taxon>Metazoa</taxon>
        <taxon>Chordata</taxon>
        <taxon>Craniata</taxon>
        <taxon>Vertebrata</taxon>
        <taxon>Euteleostomi</taxon>
        <taxon>Mammalia</taxon>
        <taxon>Eutheria</taxon>
        <taxon>Laurasiatheria</taxon>
        <taxon>Artiodactyla</taxon>
        <taxon>Tylopoda</taxon>
        <taxon>Camelidae</taxon>
        <taxon>Camelus</taxon>
    </lineage>
</organism>
<sequence length="249" mass="26878">MLITPPFTTAKTWKKPRESLYRRKNWSVGRSRGHPRPQPRVGATRRDEMTLDLPPCPPPSAAGRDKETSAPAQLRAAPGLPSKPPRAMARAPRDPAPQSARPHPLPVPGSPAAPSPLYTPVCLSLCPFVLARNLRPPAWMDARRLPGCPGVLLPKLVLLFVYAGQGEGGSGLRWGHTPATAGWAGRTGASWEVRLCGPRRDGAEPAPARGSPRSNSTRETNLVIRGLELSVLVPRPPGMKEELETGFNH</sequence>
<evidence type="ECO:0000256" key="7">
    <source>
        <dbReference type="ARBA" id="ARBA00023136"/>
    </source>
</evidence>
<evidence type="ECO:0000256" key="6">
    <source>
        <dbReference type="ARBA" id="ARBA00022989"/>
    </source>
</evidence>
<dbReference type="STRING" id="9838.ENSCDRP00005001098"/>
<evidence type="ECO:0000256" key="3">
    <source>
        <dbReference type="ARBA" id="ARBA00016494"/>
    </source>
</evidence>
<keyword evidence="5" id="KW-0732">Signal</keyword>
<dbReference type="Proteomes" id="UP000299084">
    <property type="component" value="Unassembled WGS sequence"/>
</dbReference>
<feature type="region of interest" description="Disordered" evidence="8">
    <location>
        <begin position="1"/>
        <end position="111"/>
    </location>
</feature>
<comment type="caution">
    <text evidence="9">The sequence shown here is derived from an EMBL/GenBank/DDBJ whole genome shotgun (WGS) entry which is preliminary data.</text>
</comment>
<dbReference type="PANTHER" id="PTHR38490:SF1">
    <property type="entry name" value="CYSTEINE AND TYROSINE-RICH PROTEIN 1"/>
    <property type="match status" value="1"/>
</dbReference>
<keyword evidence="7" id="KW-0472">Membrane</keyword>
<evidence type="ECO:0000256" key="5">
    <source>
        <dbReference type="ARBA" id="ARBA00022729"/>
    </source>
</evidence>
<comment type="subcellular location">
    <subcellularLocation>
        <location evidence="1">Membrane</location>
        <topology evidence="1">Single-pass type I membrane protein</topology>
    </subcellularLocation>
</comment>
<evidence type="ECO:0000313" key="9">
    <source>
        <dbReference type="EMBL" id="KAB1283977.1"/>
    </source>
</evidence>
<feature type="region of interest" description="Disordered" evidence="8">
    <location>
        <begin position="197"/>
        <end position="219"/>
    </location>
</feature>
<keyword evidence="4" id="KW-0812">Transmembrane</keyword>
<protein>
    <recommendedName>
        <fullName evidence="3">Cysteine and tyrosine-rich protein 1</fullName>
    </recommendedName>
</protein>
<evidence type="ECO:0000256" key="8">
    <source>
        <dbReference type="SAM" id="MobiDB-lite"/>
    </source>
</evidence>
<name>A0A5N4EKS2_CAMDR</name>
<evidence type="ECO:0000256" key="1">
    <source>
        <dbReference type="ARBA" id="ARBA00004479"/>
    </source>
</evidence>
<keyword evidence="10" id="KW-1185">Reference proteome</keyword>
<dbReference type="GO" id="GO:0016020">
    <property type="term" value="C:membrane"/>
    <property type="evidence" value="ECO:0007669"/>
    <property type="project" value="UniProtKB-SubCell"/>
</dbReference>
<evidence type="ECO:0000256" key="4">
    <source>
        <dbReference type="ARBA" id="ARBA00022692"/>
    </source>
</evidence>
<reference evidence="9 10" key="1">
    <citation type="journal article" date="2019" name="Mol. Ecol. Resour.">
        <title>Improving Illumina assemblies with Hi-C and long reads: an example with the North African dromedary.</title>
        <authorList>
            <person name="Elbers J.P."/>
            <person name="Rogers M.F."/>
            <person name="Perelman P.L."/>
            <person name="Proskuryakova A.A."/>
            <person name="Serdyukova N.A."/>
            <person name="Johnson W.E."/>
            <person name="Horin P."/>
            <person name="Corander J."/>
            <person name="Murphy D."/>
            <person name="Burger P.A."/>
        </authorList>
    </citation>
    <scope>NUCLEOTIDE SEQUENCE [LARGE SCALE GENOMIC DNA]</scope>
    <source>
        <strain evidence="9">Drom800</strain>
        <tissue evidence="9">Blood</tissue>
    </source>
</reference>
<dbReference type="PANTHER" id="PTHR38490">
    <property type="entry name" value="CYSTEINE AND TYROSINE-RICH PROTEIN 1"/>
    <property type="match status" value="1"/>
</dbReference>
<evidence type="ECO:0000256" key="2">
    <source>
        <dbReference type="ARBA" id="ARBA00009401"/>
    </source>
</evidence>
<feature type="compositionally biased region" description="Polar residues" evidence="8">
    <location>
        <begin position="1"/>
        <end position="11"/>
    </location>
</feature>
<accession>A0A5N4EKS2</accession>
<keyword evidence="6" id="KW-1133">Transmembrane helix</keyword>
<dbReference type="InterPro" id="IPR022640">
    <property type="entry name" value="CYYR1"/>
</dbReference>
<evidence type="ECO:0000313" key="10">
    <source>
        <dbReference type="Proteomes" id="UP000299084"/>
    </source>
</evidence>
<gene>
    <name evidence="9" type="ORF">Cadr_000001026</name>
</gene>
<dbReference type="AlphaFoldDB" id="A0A5N4EKS2"/>
<dbReference type="EMBL" id="JWIN03000001">
    <property type="protein sequence ID" value="KAB1283977.1"/>
    <property type="molecule type" value="Genomic_DNA"/>
</dbReference>
<proteinExistence type="inferred from homology"/>